<evidence type="ECO:0000313" key="2">
    <source>
        <dbReference type="Proteomes" id="UP000494218"/>
    </source>
</evidence>
<accession>A0A6P2KID0</accession>
<protein>
    <submittedName>
        <fullName evidence="1">Uncharacterized protein</fullName>
    </submittedName>
</protein>
<reference evidence="1 2" key="1">
    <citation type="submission" date="2019-09" db="EMBL/GenBank/DDBJ databases">
        <authorList>
            <person name="Depoorter E."/>
        </authorList>
    </citation>
    <scope>NUCLEOTIDE SEQUENCE [LARGE SCALE GENOMIC DNA]</scope>
    <source>
        <strain evidence="1">LMG 23254</strain>
    </source>
</reference>
<dbReference type="AlphaFoldDB" id="A0A6P2KID0"/>
<dbReference type="SUPFAM" id="SSF69322">
    <property type="entry name" value="Tricorn protease domain 2"/>
    <property type="match status" value="1"/>
</dbReference>
<name>A0A6P2KID0_BURL3</name>
<dbReference type="Gene3D" id="2.130.10.10">
    <property type="entry name" value="YVTN repeat-like/Quinoprotein amine dehydrogenase"/>
    <property type="match status" value="1"/>
</dbReference>
<dbReference type="Proteomes" id="UP000494218">
    <property type="component" value="Unassembled WGS sequence"/>
</dbReference>
<dbReference type="EMBL" id="CABVPW010000010">
    <property type="protein sequence ID" value="VWB54810.1"/>
    <property type="molecule type" value="Genomic_DNA"/>
</dbReference>
<gene>
    <name evidence="1" type="ORF">BLA23254_02508</name>
</gene>
<sequence length="361" mass="40118">MYPRFRLTQWRRQKDDCGEVVPMRNMQLTFGTGCAINRDMFYLSGTLDELESTEGNRVSRMVLYQGQTAEKWFYHDLPAWRVVSACYPEPEPEPEPEPDSVRKIYALSEQGDVDCYSREGSVIEKISDAGLGATLANYGYVTRIREIGSHLYVCGYGGQVYKRDTAGWIHVDAQLLQKKAGIGSIEDPNELLAALIQSTDETIGLVDINGLDEKSIYVVGNDGYIAFFDGASWIKLPKPTAAHLNCVLPVSADSVWVAGSKGTLLKGNFQAGFSAVARESLSTDFYSMALFNDRLFIGAGDGIYELDENGPQRLMVSDKFSLDSVATVDAKDGVLWVLASRRLARYDGTQWEVFENPHNLP</sequence>
<organism evidence="1 2">
    <name type="scientific">Burkholderia lata (strain ATCC 17760 / DSM 23089 / LMG 22485 / NCIMB 9086 / R18194 / 383)</name>
    <dbReference type="NCBI Taxonomy" id="482957"/>
    <lineage>
        <taxon>Bacteria</taxon>
        <taxon>Pseudomonadati</taxon>
        <taxon>Pseudomonadota</taxon>
        <taxon>Betaproteobacteria</taxon>
        <taxon>Burkholderiales</taxon>
        <taxon>Burkholderiaceae</taxon>
        <taxon>Burkholderia</taxon>
        <taxon>Burkholderia cepacia complex</taxon>
    </lineage>
</organism>
<dbReference type="InterPro" id="IPR015943">
    <property type="entry name" value="WD40/YVTN_repeat-like_dom_sf"/>
</dbReference>
<proteinExistence type="predicted"/>
<evidence type="ECO:0000313" key="1">
    <source>
        <dbReference type="EMBL" id="VWB54810.1"/>
    </source>
</evidence>